<dbReference type="AlphaFoldDB" id="A0A8H6HX54"/>
<protein>
    <submittedName>
        <fullName evidence="1">Uncharacterized protein</fullName>
    </submittedName>
</protein>
<dbReference type="EMBL" id="JACGCI010000033">
    <property type="protein sequence ID" value="KAF6754779.1"/>
    <property type="molecule type" value="Genomic_DNA"/>
</dbReference>
<dbReference type="Proteomes" id="UP000521943">
    <property type="component" value="Unassembled WGS sequence"/>
</dbReference>
<sequence length="72" mass="8138">MARGPPKDFGSALQAPKLRGSDIFSSWRTKDDPSAFNITFYKWMYARDFVQEINRLSALRAAPYPGVSARIV</sequence>
<name>A0A8H6HX54_9AGAR</name>
<reference evidence="1 2" key="1">
    <citation type="submission" date="2020-07" db="EMBL/GenBank/DDBJ databases">
        <title>Comparative genomics of pyrophilous fungi reveals a link between fire events and developmental genes.</title>
        <authorList>
            <consortium name="DOE Joint Genome Institute"/>
            <person name="Steindorff A.S."/>
            <person name="Carver A."/>
            <person name="Calhoun S."/>
            <person name="Stillman K."/>
            <person name="Liu H."/>
            <person name="Lipzen A."/>
            <person name="Pangilinan J."/>
            <person name="Labutti K."/>
            <person name="Bruns T.D."/>
            <person name="Grigoriev I.V."/>
        </authorList>
    </citation>
    <scope>NUCLEOTIDE SEQUENCE [LARGE SCALE GENOMIC DNA]</scope>
    <source>
        <strain evidence="1 2">CBS 144469</strain>
    </source>
</reference>
<keyword evidence="2" id="KW-1185">Reference proteome</keyword>
<proteinExistence type="predicted"/>
<organism evidence="1 2">
    <name type="scientific">Ephemerocybe angulata</name>
    <dbReference type="NCBI Taxonomy" id="980116"/>
    <lineage>
        <taxon>Eukaryota</taxon>
        <taxon>Fungi</taxon>
        <taxon>Dikarya</taxon>
        <taxon>Basidiomycota</taxon>
        <taxon>Agaricomycotina</taxon>
        <taxon>Agaricomycetes</taxon>
        <taxon>Agaricomycetidae</taxon>
        <taxon>Agaricales</taxon>
        <taxon>Agaricineae</taxon>
        <taxon>Psathyrellaceae</taxon>
        <taxon>Ephemerocybe</taxon>
    </lineage>
</organism>
<evidence type="ECO:0000313" key="1">
    <source>
        <dbReference type="EMBL" id="KAF6754779.1"/>
    </source>
</evidence>
<evidence type="ECO:0000313" key="2">
    <source>
        <dbReference type="Proteomes" id="UP000521943"/>
    </source>
</evidence>
<comment type="caution">
    <text evidence="1">The sequence shown here is derived from an EMBL/GenBank/DDBJ whole genome shotgun (WGS) entry which is preliminary data.</text>
</comment>
<gene>
    <name evidence="1" type="ORF">DFP72DRAFT_1068343</name>
</gene>
<accession>A0A8H6HX54</accession>